<proteinExistence type="predicted"/>
<name>A0ABZ1YY71_9NOCA</name>
<reference evidence="2" key="1">
    <citation type="submission" date="2022-10" db="EMBL/GenBank/DDBJ databases">
        <title>The complete genomes of actinobacterial strains from the NBC collection.</title>
        <authorList>
            <person name="Joergensen T.S."/>
            <person name="Alvarez Arevalo M."/>
            <person name="Sterndorff E.B."/>
            <person name="Faurdal D."/>
            <person name="Vuksanovic O."/>
            <person name="Mourched A.-S."/>
            <person name="Charusanti P."/>
            <person name="Shaw S."/>
            <person name="Blin K."/>
            <person name="Weber T."/>
        </authorList>
    </citation>
    <scope>NUCLEOTIDE SEQUENCE</scope>
    <source>
        <strain evidence="2">NBC_01482</strain>
    </source>
</reference>
<dbReference type="Proteomes" id="UP001432062">
    <property type="component" value="Chromosome"/>
</dbReference>
<evidence type="ECO:0000256" key="1">
    <source>
        <dbReference type="SAM" id="MobiDB-lite"/>
    </source>
</evidence>
<feature type="region of interest" description="Disordered" evidence="1">
    <location>
        <begin position="1"/>
        <end position="23"/>
    </location>
</feature>
<feature type="compositionally biased region" description="Low complexity" evidence="1">
    <location>
        <begin position="133"/>
        <end position="148"/>
    </location>
</feature>
<evidence type="ECO:0000313" key="3">
    <source>
        <dbReference type="Proteomes" id="UP001432062"/>
    </source>
</evidence>
<organism evidence="2 3">
    <name type="scientific">Nocardia vinacea</name>
    <dbReference type="NCBI Taxonomy" id="96468"/>
    <lineage>
        <taxon>Bacteria</taxon>
        <taxon>Bacillati</taxon>
        <taxon>Actinomycetota</taxon>
        <taxon>Actinomycetes</taxon>
        <taxon>Mycobacteriales</taxon>
        <taxon>Nocardiaceae</taxon>
        <taxon>Nocardia</taxon>
    </lineage>
</organism>
<feature type="region of interest" description="Disordered" evidence="1">
    <location>
        <begin position="86"/>
        <end position="106"/>
    </location>
</feature>
<accession>A0ABZ1YY71</accession>
<feature type="compositionally biased region" description="Polar residues" evidence="1">
    <location>
        <begin position="162"/>
        <end position="179"/>
    </location>
</feature>
<sequence length="194" mass="21863">MSSRRPLRSPRMDRSPEVVERLQRSRDRILERRALARQRERTIQEAVKRYLTDWQAITACEAKRDNEIEALRQQSSEVESRAAREIARHRGDQAEAAAVIRDHGQTDDDVADLLEITTKQARQLIATARAQRGTPSPGTSPTSTATPTEHPERARHDPADPSPQQGTEQAADPSTSPRQVRQHAPRMQATTNPE</sequence>
<keyword evidence="3" id="KW-1185">Reference proteome</keyword>
<dbReference type="EMBL" id="CP109441">
    <property type="protein sequence ID" value="WUV46699.1"/>
    <property type="molecule type" value="Genomic_DNA"/>
</dbReference>
<feature type="compositionally biased region" description="Basic and acidic residues" evidence="1">
    <location>
        <begin position="10"/>
        <end position="23"/>
    </location>
</feature>
<evidence type="ECO:0000313" key="2">
    <source>
        <dbReference type="EMBL" id="WUV46699.1"/>
    </source>
</evidence>
<feature type="region of interest" description="Disordered" evidence="1">
    <location>
        <begin position="124"/>
        <end position="194"/>
    </location>
</feature>
<dbReference type="RefSeq" id="WP_329410666.1">
    <property type="nucleotide sequence ID" value="NZ_CP109441.1"/>
</dbReference>
<protein>
    <submittedName>
        <fullName evidence="2">Uncharacterized protein</fullName>
    </submittedName>
</protein>
<feature type="compositionally biased region" description="Basic and acidic residues" evidence="1">
    <location>
        <begin position="149"/>
        <end position="159"/>
    </location>
</feature>
<gene>
    <name evidence="2" type="ORF">OG563_00065</name>
</gene>